<evidence type="ECO:0000256" key="3">
    <source>
        <dbReference type="ARBA" id="ARBA00022723"/>
    </source>
</evidence>
<evidence type="ECO:0000256" key="5">
    <source>
        <dbReference type="ARBA" id="ARBA00022771"/>
    </source>
</evidence>
<dbReference type="SMART" id="SM00355">
    <property type="entry name" value="ZnF_C2H2"/>
    <property type="match status" value="4"/>
</dbReference>
<evidence type="ECO:0000256" key="7">
    <source>
        <dbReference type="ARBA" id="ARBA00023015"/>
    </source>
</evidence>
<comment type="subcellular location">
    <subcellularLocation>
        <location evidence="2">Nucleus</location>
    </subcellularLocation>
</comment>
<keyword evidence="7" id="KW-0805">Transcription regulation</keyword>
<evidence type="ECO:0000256" key="1">
    <source>
        <dbReference type="ARBA" id="ARBA00003767"/>
    </source>
</evidence>
<dbReference type="PANTHER" id="PTHR24388">
    <property type="entry name" value="ZINC FINGER PROTEIN"/>
    <property type="match status" value="1"/>
</dbReference>
<dbReference type="OMA" id="NRERFTC"/>
<dbReference type="Pfam" id="PF00096">
    <property type="entry name" value="zf-C2H2"/>
    <property type="match status" value="4"/>
</dbReference>
<feature type="region of interest" description="Disordered" evidence="12">
    <location>
        <begin position="150"/>
        <end position="187"/>
    </location>
</feature>
<dbReference type="GO" id="GO:0000978">
    <property type="term" value="F:RNA polymerase II cis-regulatory region sequence-specific DNA binding"/>
    <property type="evidence" value="ECO:0007669"/>
    <property type="project" value="TreeGrafter"/>
</dbReference>
<dbReference type="FunFam" id="3.30.160.60:FF:000097">
    <property type="entry name" value="Zinc finger protein"/>
    <property type="match status" value="1"/>
</dbReference>
<dbReference type="InterPro" id="IPR013087">
    <property type="entry name" value="Znf_C2H2_type"/>
</dbReference>
<dbReference type="InterPro" id="IPR050527">
    <property type="entry name" value="Snail/Krueppel_Znf"/>
</dbReference>
<keyword evidence="9" id="KW-0804">Transcription</keyword>
<evidence type="ECO:0000256" key="12">
    <source>
        <dbReference type="SAM" id="MobiDB-lite"/>
    </source>
</evidence>
<dbReference type="PROSITE" id="PS00028">
    <property type="entry name" value="ZINC_FINGER_C2H2_1"/>
    <property type="match status" value="4"/>
</dbReference>
<sequence>MASRLSFHSQLSSILETMARSALSQVCKLVDDDSAELRLELSRLLLANSALAEKINSLECELTIVRSDAPKLCKSYRTVGIQTVCVRDGDPHVSGSPTIEGIFGKDWCMNLWKDRDPYSLERITDSPQSVDKSVATQSEQITVTEIKEEDYVEDGASSCQQETLSTEEHEESAAKEPEQLSVGYSADGSTCSLSFDQEREQAVSADAIEEPSVQLVSINHTEAEEAFSTHIIPIEEDEEEEEEEEDDDDDVDDVDDDDDDVQFVQESRQEPATNAAVGPSPNKQQTLPTDNSETSSALDKDSHDNLIVLNVETARDLNKEKFPCQICSRTFYHKGTLTHHMRSHKSNFCNICKQHFPHKNKLNSHTCVAPVPSQRVSKSCELCGKTFANPSALRIHYVVHTGEKPYRCSLCGKGFTQKGNLKCHLRIHTGERPFRCVKCGKTFTQKVNLNHHLMAHRNREGEKPTARRHLKNLMAETCQ</sequence>
<dbReference type="PROSITE" id="PS50157">
    <property type="entry name" value="ZINC_FINGER_C2H2_2"/>
    <property type="match status" value="4"/>
</dbReference>
<keyword evidence="10" id="KW-0539">Nucleus</keyword>
<keyword evidence="5 11" id="KW-0863">Zinc-finger</keyword>
<organism evidence="14 15">
    <name type="scientific">Seriola dumerili</name>
    <name type="common">Greater amberjack</name>
    <name type="synonym">Caranx dumerili</name>
    <dbReference type="NCBI Taxonomy" id="41447"/>
    <lineage>
        <taxon>Eukaryota</taxon>
        <taxon>Metazoa</taxon>
        <taxon>Chordata</taxon>
        <taxon>Craniata</taxon>
        <taxon>Vertebrata</taxon>
        <taxon>Euteleostomi</taxon>
        <taxon>Actinopterygii</taxon>
        <taxon>Neopterygii</taxon>
        <taxon>Teleostei</taxon>
        <taxon>Neoteleostei</taxon>
        <taxon>Acanthomorphata</taxon>
        <taxon>Carangaria</taxon>
        <taxon>Carangiformes</taxon>
        <taxon>Carangidae</taxon>
        <taxon>Seriola</taxon>
    </lineage>
</organism>
<dbReference type="Ensembl" id="ENSSDUT00000021608.1">
    <property type="protein sequence ID" value="ENSSDUP00000021217.1"/>
    <property type="gene ID" value="ENSSDUG00000015456.1"/>
</dbReference>
<evidence type="ECO:0000256" key="10">
    <source>
        <dbReference type="ARBA" id="ARBA00023242"/>
    </source>
</evidence>
<reference evidence="14" key="1">
    <citation type="submission" date="2025-08" db="UniProtKB">
        <authorList>
            <consortium name="Ensembl"/>
        </authorList>
    </citation>
    <scope>IDENTIFICATION</scope>
</reference>
<keyword evidence="15" id="KW-1185">Reference proteome</keyword>
<dbReference type="STRING" id="41447.ENSSDUP00000021217"/>
<evidence type="ECO:0000256" key="11">
    <source>
        <dbReference type="PROSITE-ProRule" id="PRU00042"/>
    </source>
</evidence>
<dbReference type="GO" id="GO:0008270">
    <property type="term" value="F:zinc ion binding"/>
    <property type="evidence" value="ECO:0007669"/>
    <property type="project" value="UniProtKB-KW"/>
</dbReference>
<evidence type="ECO:0000256" key="4">
    <source>
        <dbReference type="ARBA" id="ARBA00022737"/>
    </source>
</evidence>
<proteinExistence type="predicted"/>
<protein>
    <recommendedName>
        <fullName evidence="13">C2H2-type domain-containing protein</fullName>
    </recommendedName>
</protein>
<dbReference type="PANTHER" id="PTHR24388:SF54">
    <property type="entry name" value="PROTEIN ESCARGOT"/>
    <property type="match status" value="1"/>
</dbReference>
<dbReference type="FunFam" id="3.30.160.60:FF:000965">
    <property type="entry name" value="Neurotrophin receptor-interacting factor homolog"/>
    <property type="match status" value="1"/>
</dbReference>
<feature type="domain" description="C2H2-type" evidence="13">
    <location>
        <begin position="434"/>
        <end position="464"/>
    </location>
</feature>
<keyword evidence="3" id="KW-0479">Metal-binding</keyword>
<accession>A0A3B4US99</accession>
<comment type="function">
    <text evidence="1">May be involved in transcriptional regulation.</text>
</comment>
<keyword evidence="8" id="KW-0238">DNA-binding</keyword>
<feature type="compositionally biased region" description="Polar residues" evidence="12">
    <location>
        <begin position="281"/>
        <end position="297"/>
    </location>
</feature>
<feature type="domain" description="C2H2-type" evidence="13">
    <location>
        <begin position="406"/>
        <end position="433"/>
    </location>
</feature>
<name>A0A3B4US99_SERDU</name>
<dbReference type="AlphaFoldDB" id="A0A3B4US99"/>
<keyword evidence="4" id="KW-0677">Repeat</keyword>
<evidence type="ECO:0000256" key="2">
    <source>
        <dbReference type="ARBA" id="ARBA00004123"/>
    </source>
</evidence>
<evidence type="ECO:0000313" key="14">
    <source>
        <dbReference type="Ensembl" id="ENSSDUP00000021217.1"/>
    </source>
</evidence>
<dbReference type="GeneTree" id="ENSGT00940000154446"/>
<evidence type="ECO:0000256" key="8">
    <source>
        <dbReference type="ARBA" id="ARBA00023125"/>
    </source>
</evidence>
<dbReference type="Proteomes" id="UP000261420">
    <property type="component" value="Unplaced"/>
</dbReference>
<evidence type="ECO:0000259" key="13">
    <source>
        <dbReference type="PROSITE" id="PS50157"/>
    </source>
</evidence>
<dbReference type="InterPro" id="IPR036236">
    <property type="entry name" value="Znf_C2H2_sf"/>
</dbReference>
<dbReference type="GO" id="GO:0005634">
    <property type="term" value="C:nucleus"/>
    <property type="evidence" value="ECO:0007669"/>
    <property type="project" value="UniProtKB-SubCell"/>
</dbReference>
<feature type="domain" description="C2H2-type" evidence="13">
    <location>
        <begin position="378"/>
        <end position="405"/>
    </location>
</feature>
<dbReference type="GO" id="GO:0000981">
    <property type="term" value="F:DNA-binding transcription factor activity, RNA polymerase II-specific"/>
    <property type="evidence" value="ECO:0007669"/>
    <property type="project" value="TreeGrafter"/>
</dbReference>
<dbReference type="SUPFAM" id="SSF57667">
    <property type="entry name" value="beta-beta-alpha zinc fingers"/>
    <property type="match status" value="3"/>
</dbReference>
<feature type="domain" description="C2H2-type" evidence="13">
    <location>
        <begin position="322"/>
        <end position="344"/>
    </location>
</feature>
<dbReference type="Gene3D" id="3.30.160.60">
    <property type="entry name" value="Classic Zinc Finger"/>
    <property type="match status" value="4"/>
</dbReference>
<evidence type="ECO:0000313" key="15">
    <source>
        <dbReference type="Proteomes" id="UP000261420"/>
    </source>
</evidence>
<feature type="compositionally biased region" description="Acidic residues" evidence="12">
    <location>
        <begin position="234"/>
        <end position="261"/>
    </location>
</feature>
<keyword evidence="6" id="KW-0862">Zinc</keyword>
<reference evidence="14" key="2">
    <citation type="submission" date="2025-09" db="UniProtKB">
        <authorList>
            <consortium name="Ensembl"/>
        </authorList>
    </citation>
    <scope>IDENTIFICATION</scope>
</reference>
<dbReference type="FunFam" id="3.30.160.60:FF:000912">
    <property type="entry name" value="Zinc finger protein 660"/>
    <property type="match status" value="1"/>
</dbReference>
<feature type="region of interest" description="Disordered" evidence="12">
    <location>
        <begin position="224"/>
        <end position="300"/>
    </location>
</feature>
<evidence type="ECO:0000256" key="9">
    <source>
        <dbReference type="ARBA" id="ARBA00023163"/>
    </source>
</evidence>
<evidence type="ECO:0000256" key="6">
    <source>
        <dbReference type="ARBA" id="ARBA00022833"/>
    </source>
</evidence>